<evidence type="ECO:0000256" key="1">
    <source>
        <dbReference type="ARBA" id="ARBA00006247"/>
    </source>
</evidence>
<dbReference type="Proteomes" id="UP000094455">
    <property type="component" value="Unassembled WGS sequence"/>
</dbReference>
<dbReference type="InterPro" id="IPR002933">
    <property type="entry name" value="Peptidase_M20"/>
</dbReference>
<gene>
    <name evidence="10" type="ORF">PICMEDRAFT_72845</name>
</gene>
<comment type="similarity">
    <text evidence="1">Belongs to the peptidase M20A family.</text>
</comment>
<evidence type="ECO:0000259" key="9">
    <source>
        <dbReference type="Pfam" id="PF07687"/>
    </source>
</evidence>
<dbReference type="PANTHER" id="PTHR45962">
    <property type="entry name" value="N-FATTY-ACYL-AMINO ACID SYNTHASE/HYDROLASE PM20D1"/>
    <property type="match status" value="1"/>
</dbReference>
<evidence type="ECO:0000256" key="4">
    <source>
        <dbReference type="ARBA" id="ARBA00022801"/>
    </source>
</evidence>
<dbReference type="Gene3D" id="3.30.70.360">
    <property type="match status" value="1"/>
</dbReference>
<accession>A0A1E3NL19</accession>
<feature type="binding site" evidence="7">
    <location>
        <position position="212"/>
    </location>
    <ligand>
        <name>Zn(2+)</name>
        <dbReference type="ChEBI" id="CHEBI:29105"/>
        <label>1</label>
    </ligand>
</feature>
<dbReference type="PIRSF" id="PIRSF037217">
    <property type="entry name" value="Carboxypeptidase_S"/>
    <property type="match status" value="1"/>
</dbReference>
<dbReference type="Pfam" id="PF01546">
    <property type="entry name" value="Peptidase_M20"/>
    <property type="match status" value="1"/>
</dbReference>
<dbReference type="SUPFAM" id="SSF55031">
    <property type="entry name" value="Bacterial exopeptidase dimerisation domain"/>
    <property type="match status" value="1"/>
</dbReference>
<dbReference type="InterPro" id="IPR036264">
    <property type="entry name" value="Bact_exopeptidase_dim_dom"/>
</dbReference>
<evidence type="ECO:0000256" key="2">
    <source>
        <dbReference type="ARBA" id="ARBA00022670"/>
    </source>
</evidence>
<keyword evidence="5 7" id="KW-0862">Zinc</keyword>
<dbReference type="OrthoDB" id="3064516at2759"/>
<dbReference type="GO" id="GO:0004181">
    <property type="term" value="F:metallocarboxypeptidase activity"/>
    <property type="evidence" value="ECO:0007669"/>
    <property type="project" value="InterPro"/>
</dbReference>
<feature type="domain" description="Peptidase M20 dimerisation" evidence="9">
    <location>
        <begin position="292"/>
        <end position="448"/>
    </location>
</feature>
<evidence type="ECO:0000256" key="5">
    <source>
        <dbReference type="ARBA" id="ARBA00022833"/>
    </source>
</evidence>
<dbReference type="GeneID" id="30180995"/>
<evidence type="ECO:0000313" key="11">
    <source>
        <dbReference type="Proteomes" id="UP000094455"/>
    </source>
</evidence>
<dbReference type="EMBL" id="KV454003">
    <property type="protein sequence ID" value="ODQ46810.1"/>
    <property type="molecule type" value="Genomic_DNA"/>
</dbReference>
<evidence type="ECO:0000313" key="10">
    <source>
        <dbReference type="EMBL" id="ODQ46810.1"/>
    </source>
</evidence>
<evidence type="ECO:0000256" key="3">
    <source>
        <dbReference type="ARBA" id="ARBA00022723"/>
    </source>
</evidence>
<keyword evidence="8" id="KW-1133">Transmembrane helix</keyword>
<protein>
    <recommendedName>
        <fullName evidence="9">Peptidase M20 dimerisation domain-containing protein</fullName>
    </recommendedName>
</protein>
<dbReference type="Pfam" id="PF07687">
    <property type="entry name" value="M20_dimer"/>
    <property type="match status" value="1"/>
</dbReference>
<name>A0A1E3NL19_9ASCO</name>
<dbReference type="Gene3D" id="3.40.630.10">
    <property type="entry name" value="Zn peptidases"/>
    <property type="match status" value="1"/>
</dbReference>
<dbReference type="GO" id="GO:0046872">
    <property type="term" value="F:metal ion binding"/>
    <property type="evidence" value="ECO:0007669"/>
    <property type="project" value="UniProtKB-KW"/>
</dbReference>
<evidence type="ECO:0000256" key="6">
    <source>
        <dbReference type="PIRSR" id="PIRSR037217-1"/>
    </source>
</evidence>
<keyword evidence="11" id="KW-1185">Reference proteome</keyword>
<dbReference type="RefSeq" id="XP_019017923.1">
    <property type="nucleotide sequence ID" value="XM_019164308.1"/>
</dbReference>
<dbReference type="CDD" id="cd05674">
    <property type="entry name" value="M20_yscS"/>
    <property type="match status" value="1"/>
</dbReference>
<feature type="active site" evidence="6">
    <location>
        <position position="179"/>
    </location>
</feature>
<dbReference type="InterPro" id="IPR047177">
    <property type="entry name" value="Pept_M20A"/>
</dbReference>
<keyword evidence="8" id="KW-0812">Transmembrane</keyword>
<proteinExistence type="inferred from homology"/>
<dbReference type="InterPro" id="IPR011650">
    <property type="entry name" value="Peptidase_M20_dimer"/>
</dbReference>
<dbReference type="InterPro" id="IPR017141">
    <property type="entry name" value="Pept_M20_carboxypep"/>
</dbReference>
<feature type="binding site" evidence="7">
    <location>
        <position position="562"/>
    </location>
    <ligand>
        <name>Zn(2+)</name>
        <dbReference type="ChEBI" id="CHEBI:29105"/>
        <label>1</label>
    </ligand>
</feature>
<reference evidence="10 11" key="1">
    <citation type="journal article" date="2016" name="Proc. Natl. Acad. Sci. U.S.A.">
        <title>Comparative genomics of biotechnologically important yeasts.</title>
        <authorList>
            <person name="Riley R."/>
            <person name="Haridas S."/>
            <person name="Wolfe K.H."/>
            <person name="Lopes M.R."/>
            <person name="Hittinger C.T."/>
            <person name="Goeker M."/>
            <person name="Salamov A.A."/>
            <person name="Wisecaver J.H."/>
            <person name="Long T.M."/>
            <person name="Calvey C.H."/>
            <person name="Aerts A.L."/>
            <person name="Barry K.W."/>
            <person name="Choi C."/>
            <person name="Clum A."/>
            <person name="Coughlan A.Y."/>
            <person name="Deshpande S."/>
            <person name="Douglass A.P."/>
            <person name="Hanson S.J."/>
            <person name="Klenk H.-P."/>
            <person name="LaButti K.M."/>
            <person name="Lapidus A."/>
            <person name="Lindquist E.A."/>
            <person name="Lipzen A.M."/>
            <person name="Meier-Kolthoff J.P."/>
            <person name="Ohm R.A."/>
            <person name="Otillar R.P."/>
            <person name="Pangilinan J.L."/>
            <person name="Peng Y."/>
            <person name="Rokas A."/>
            <person name="Rosa C.A."/>
            <person name="Scheuner C."/>
            <person name="Sibirny A.A."/>
            <person name="Slot J.C."/>
            <person name="Stielow J.B."/>
            <person name="Sun H."/>
            <person name="Kurtzman C.P."/>
            <person name="Blackwell M."/>
            <person name="Grigoriev I.V."/>
            <person name="Jeffries T.W."/>
        </authorList>
    </citation>
    <scope>NUCLEOTIDE SEQUENCE [LARGE SCALE GENOMIC DNA]</scope>
    <source>
        <strain evidence="10 11">NRRL Y-2026</strain>
    </source>
</reference>
<feature type="binding site" evidence="7">
    <location>
        <position position="247"/>
    </location>
    <ligand>
        <name>Zn(2+)</name>
        <dbReference type="ChEBI" id="CHEBI:29105"/>
        <label>1</label>
    </ligand>
</feature>
<feature type="binding site" evidence="7">
    <location>
        <position position="212"/>
    </location>
    <ligand>
        <name>Zn(2+)</name>
        <dbReference type="ChEBI" id="CHEBI:29105"/>
        <label>2</label>
    </ligand>
</feature>
<keyword evidence="2" id="KW-0645">Protease</keyword>
<dbReference type="SUPFAM" id="SSF53187">
    <property type="entry name" value="Zn-dependent exopeptidases"/>
    <property type="match status" value="1"/>
</dbReference>
<feature type="transmembrane region" description="Helical" evidence="8">
    <location>
        <begin position="21"/>
        <end position="41"/>
    </location>
</feature>
<organism evidence="10 11">
    <name type="scientific">Pichia membranifaciens NRRL Y-2026</name>
    <dbReference type="NCBI Taxonomy" id="763406"/>
    <lineage>
        <taxon>Eukaryota</taxon>
        <taxon>Fungi</taxon>
        <taxon>Dikarya</taxon>
        <taxon>Ascomycota</taxon>
        <taxon>Saccharomycotina</taxon>
        <taxon>Pichiomycetes</taxon>
        <taxon>Pichiales</taxon>
        <taxon>Pichiaceae</taxon>
        <taxon>Pichia</taxon>
    </lineage>
</organism>
<dbReference type="AlphaFoldDB" id="A0A1E3NL19"/>
<feature type="binding site" evidence="7">
    <location>
        <position position="177"/>
    </location>
    <ligand>
        <name>Zn(2+)</name>
        <dbReference type="ChEBI" id="CHEBI:29105"/>
        <label>2</label>
    </ligand>
</feature>
<sequence>MDSEKNSSGIPLYTRKNRKGLSSYAWLGFVLVALVASATVLQQCYSPDRAIAGRLGKAGAAAAQPKCPSVGIHRPETYDTYKKTLDKIMNDEGFRNESVSKMQHAVRIDTSSFDDLPLDVGSNLPLFEHFDVFLDSLRKDFPLFHEHTELHKVNHHGLVYIWQGSDESLKPLLLMAHQDVVPISEDSLAKWEHGPFSGDYDGKYLYGRGSGDCKNLLISHFEAVEELIKAGFKPKRTVVFSYGFDEEILGPRNKNAEFIEELYGAKSMYAVMDEGGVSMMEISGTTMAVVGTGEKGYLDVSLSIQKKGGHSSVPQDHTAIGMMGSLIVEIENDKFPTYFVEKNPTFYQYVCLAEHAVDIDPLLKQDILNSQIDEQANANVREFMNRDRFTSYAIKSTQALDVIHGGVKYNALPEFVELVVNSRVAVEESVTFAFKKFLKDAETIARQYNIGLSAQFPYSNGTEVVILPATDVGIMTVKPITILEPSPVTAANDMHWKIFAGTARHVYEELAYPDRFNNSDEQVVVTPGLGTGNTDTKLYWNLTDHIYRYRPGVLPSVNGNSHGINEYIEFDSHLQCIAFIFEYIQSVDEIQD</sequence>
<feature type="active site" description="Proton acceptor" evidence="6">
    <location>
        <position position="246"/>
    </location>
</feature>
<dbReference type="PANTHER" id="PTHR45962:SF1">
    <property type="entry name" value="N-FATTY-ACYL-AMINO ACID SYNTHASE_HYDROLASE PM20D1"/>
    <property type="match status" value="1"/>
</dbReference>
<evidence type="ECO:0000256" key="8">
    <source>
        <dbReference type="SAM" id="Phobius"/>
    </source>
</evidence>
<keyword evidence="3 7" id="KW-0479">Metal-binding</keyword>
<feature type="binding site" evidence="7">
    <location>
        <position position="273"/>
    </location>
    <ligand>
        <name>Zn(2+)</name>
        <dbReference type="ChEBI" id="CHEBI:29105"/>
        <label>2</label>
    </ligand>
</feature>
<keyword evidence="4" id="KW-0378">Hydrolase</keyword>
<dbReference type="STRING" id="763406.A0A1E3NL19"/>
<evidence type="ECO:0000256" key="7">
    <source>
        <dbReference type="PIRSR" id="PIRSR037217-2"/>
    </source>
</evidence>
<dbReference type="GO" id="GO:0000328">
    <property type="term" value="C:fungal-type vacuole lumen"/>
    <property type="evidence" value="ECO:0007669"/>
    <property type="project" value="TreeGrafter"/>
</dbReference>
<dbReference type="PROSITE" id="PS00758">
    <property type="entry name" value="ARGE_DAPE_CPG2_1"/>
    <property type="match status" value="1"/>
</dbReference>
<keyword evidence="8" id="KW-0472">Membrane</keyword>
<dbReference type="InterPro" id="IPR001261">
    <property type="entry name" value="ArgE/DapE_CS"/>
</dbReference>
<dbReference type="GO" id="GO:0051603">
    <property type="term" value="P:proteolysis involved in protein catabolic process"/>
    <property type="evidence" value="ECO:0007669"/>
    <property type="project" value="TreeGrafter"/>
</dbReference>